<name>A0A9Q3JYZ1_9BASI</name>
<organism evidence="1 2">
    <name type="scientific">Austropuccinia psidii MF-1</name>
    <dbReference type="NCBI Taxonomy" id="1389203"/>
    <lineage>
        <taxon>Eukaryota</taxon>
        <taxon>Fungi</taxon>
        <taxon>Dikarya</taxon>
        <taxon>Basidiomycota</taxon>
        <taxon>Pucciniomycotina</taxon>
        <taxon>Pucciniomycetes</taxon>
        <taxon>Pucciniales</taxon>
        <taxon>Sphaerophragmiaceae</taxon>
        <taxon>Austropuccinia</taxon>
    </lineage>
</organism>
<dbReference type="Proteomes" id="UP000765509">
    <property type="component" value="Unassembled WGS sequence"/>
</dbReference>
<evidence type="ECO:0000313" key="2">
    <source>
        <dbReference type="Proteomes" id="UP000765509"/>
    </source>
</evidence>
<proteinExistence type="predicted"/>
<dbReference type="EMBL" id="AVOT02088114">
    <property type="protein sequence ID" value="MBW0571408.1"/>
    <property type="molecule type" value="Genomic_DNA"/>
</dbReference>
<sequence length="219" mass="24532">MKIPLKLTVCPNLTGEQNIVIHFNNICYSFNLLLPSGLFFTLYTVSNSFIHLSFYNLLSALIPPNPLPINNNKPNSPTIISTNSHNSFSTAKTVPNFPIDPSLGSNRIAALSPFYNMFSDSDNSFPPLFMPKIPAASPATPSWIQSEIPTLSLPPTVSKLKINCGYYFYLFYFEMNQLGANMHLFFGTTPPAYDTFRDVHNIIMASVCSIVLWNTYLEE</sequence>
<evidence type="ECO:0000313" key="1">
    <source>
        <dbReference type="EMBL" id="MBW0571408.1"/>
    </source>
</evidence>
<accession>A0A9Q3JYZ1</accession>
<reference evidence="1" key="1">
    <citation type="submission" date="2021-03" db="EMBL/GenBank/DDBJ databases">
        <title>Draft genome sequence of rust myrtle Austropuccinia psidii MF-1, a brazilian biotype.</title>
        <authorList>
            <person name="Quecine M.C."/>
            <person name="Pachon D.M.R."/>
            <person name="Bonatelli M.L."/>
            <person name="Correr F.H."/>
            <person name="Franceschini L.M."/>
            <person name="Leite T.F."/>
            <person name="Margarido G.R.A."/>
            <person name="Almeida C.A."/>
            <person name="Ferrarezi J.A."/>
            <person name="Labate C.A."/>
        </authorList>
    </citation>
    <scope>NUCLEOTIDE SEQUENCE</scope>
    <source>
        <strain evidence="1">MF-1</strain>
    </source>
</reference>
<keyword evidence="2" id="KW-1185">Reference proteome</keyword>
<protein>
    <submittedName>
        <fullName evidence="1">Uncharacterized protein</fullName>
    </submittedName>
</protein>
<comment type="caution">
    <text evidence="1">The sequence shown here is derived from an EMBL/GenBank/DDBJ whole genome shotgun (WGS) entry which is preliminary data.</text>
</comment>
<gene>
    <name evidence="1" type="ORF">O181_111123</name>
</gene>
<dbReference type="AlphaFoldDB" id="A0A9Q3JYZ1"/>